<proteinExistence type="predicted"/>
<dbReference type="RefSeq" id="XP_005788294.1">
    <property type="nucleotide sequence ID" value="XM_005788237.1"/>
</dbReference>
<reference evidence="1" key="2">
    <citation type="submission" date="2024-10" db="UniProtKB">
        <authorList>
            <consortium name="EnsemblProtists"/>
        </authorList>
    </citation>
    <scope>IDENTIFICATION</scope>
</reference>
<protein>
    <submittedName>
        <fullName evidence="1">Uncharacterized protein</fullName>
    </submittedName>
</protein>
<dbReference type="AlphaFoldDB" id="A0A0D3KJD0"/>
<dbReference type="HOGENOM" id="CLU_2077535_0_0_1"/>
<dbReference type="KEGG" id="ehx:EMIHUDRAFT_227184"/>
<accession>A0A0D3KJD0</accession>
<sequence length="118" mass="12568">MAPLVGRRVIVDGLSSKPELNGSRGIAVGFDEDKGRYTVRLDAGEGGFGDIEFAAYDKGWNDALEKRKYAPLAMAGTLIYQMGAPGGQPWSAANAIAGARNMNPMTLVFLLNMLSGLF</sequence>
<dbReference type="PaxDb" id="2903-EOD35865"/>
<dbReference type="EnsemblProtists" id="EOD35865">
    <property type="protein sequence ID" value="EOD35865"/>
    <property type="gene ID" value="EMIHUDRAFT_227184"/>
</dbReference>
<organism evidence="1 2">
    <name type="scientific">Emiliania huxleyi (strain CCMP1516)</name>
    <dbReference type="NCBI Taxonomy" id="280463"/>
    <lineage>
        <taxon>Eukaryota</taxon>
        <taxon>Haptista</taxon>
        <taxon>Haptophyta</taxon>
        <taxon>Prymnesiophyceae</taxon>
        <taxon>Isochrysidales</taxon>
        <taxon>Noelaerhabdaceae</taxon>
        <taxon>Emiliania</taxon>
    </lineage>
</organism>
<dbReference type="Proteomes" id="UP000013827">
    <property type="component" value="Unassembled WGS sequence"/>
</dbReference>
<keyword evidence="2" id="KW-1185">Reference proteome</keyword>
<dbReference type="GeneID" id="17281136"/>
<reference evidence="2" key="1">
    <citation type="journal article" date="2013" name="Nature">
        <title>Pan genome of the phytoplankton Emiliania underpins its global distribution.</title>
        <authorList>
            <person name="Read B.A."/>
            <person name="Kegel J."/>
            <person name="Klute M.J."/>
            <person name="Kuo A."/>
            <person name="Lefebvre S.C."/>
            <person name="Maumus F."/>
            <person name="Mayer C."/>
            <person name="Miller J."/>
            <person name="Monier A."/>
            <person name="Salamov A."/>
            <person name="Young J."/>
            <person name="Aguilar M."/>
            <person name="Claverie J.M."/>
            <person name="Frickenhaus S."/>
            <person name="Gonzalez K."/>
            <person name="Herman E.K."/>
            <person name="Lin Y.C."/>
            <person name="Napier J."/>
            <person name="Ogata H."/>
            <person name="Sarno A.F."/>
            <person name="Shmutz J."/>
            <person name="Schroeder D."/>
            <person name="de Vargas C."/>
            <person name="Verret F."/>
            <person name="von Dassow P."/>
            <person name="Valentin K."/>
            <person name="Van de Peer Y."/>
            <person name="Wheeler G."/>
            <person name="Dacks J.B."/>
            <person name="Delwiche C.F."/>
            <person name="Dyhrman S.T."/>
            <person name="Glockner G."/>
            <person name="John U."/>
            <person name="Richards T."/>
            <person name="Worden A.Z."/>
            <person name="Zhang X."/>
            <person name="Grigoriev I.V."/>
            <person name="Allen A.E."/>
            <person name="Bidle K."/>
            <person name="Borodovsky M."/>
            <person name="Bowler C."/>
            <person name="Brownlee C."/>
            <person name="Cock J.M."/>
            <person name="Elias M."/>
            <person name="Gladyshev V.N."/>
            <person name="Groth M."/>
            <person name="Guda C."/>
            <person name="Hadaegh A."/>
            <person name="Iglesias-Rodriguez M.D."/>
            <person name="Jenkins J."/>
            <person name="Jones B.M."/>
            <person name="Lawson T."/>
            <person name="Leese F."/>
            <person name="Lindquist E."/>
            <person name="Lobanov A."/>
            <person name="Lomsadze A."/>
            <person name="Malik S.B."/>
            <person name="Marsh M.E."/>
            <person name="Mackinder L."/>
            <person name="Mock T."/>
            <person name="Mueller-Roeber B."/>
            <person name="Pagarete A."/>
            <person name="Parker M."/>
            <person name="Probert I."/>
            <person name="Quesneville H."/>
            <person name="Raines C."/>
            <person name="Rensing S.A."/>
            <person name="Riano-Pachon D.M."/>
            <person name="Richier S."/>
            <person name="Rokitta S."/>
            <person name="Shiraiwa Y."/>
            <person name="Soanes D.M."/>
            <person name="van der Giezen M."/>
            <person name="Wahlund T.M."/>
            <person name="Williams B."/>
            <person name="Wilson W."/>
            <person name="Wolfe G."/>
            <person name="Wurch L.L."/>
        </authorList>
    </citation>
    <scope>NUCLEOTIDE SEQUENCE</scope>
</reference>
<evidence type="ECO:0000313" key="2">
    <source>
        <dbReference type="Proteomes" id="UP000013827"/>
    </source>
</evidence>
<name>A0A0D3KJD0_EMIH1</name>
<evidence type="ECO:0000313" key="1">
    <source>
        <dbReference type="EnsemblProtists" id="EOD35865"/>
    </source>
</evidence>